<dbReference type="PROSITE" id="PS00284">
    <property type="entry name" value="SERPIN"/>
    <property type="match status" value="1"/>
</dbReference>
<dbReference type="GO" id="GO:0005615">
    <property type="term" value="C:extracellular space"/>
    <property type="evidence" value="ECO:0007669"/>
    <property type="project" value="InterPro"/>
</dbReference>
<feature type="domain" description="Serpin" evidence="5">
    <location>
        <begin position="44"/>
        <end position="412"/>
    </location>
</feature>
<dbReference type="CDD" id="cd19594">
    <property type="entry name" value="serpin_crustaceans_chelicerates_insects"/>
    <property type="match status" value="1"/>
</dbReference>
<dbReference type="GO" id="GO:0004867">
    <property type="term" value="F:serine-type endopeptidase inhibitor activity"/>
    <property type="evidence" value="ECO:0007669"/>
    <property type="project" value="UniProtKB-KW"/>
</dbReference>
<dbReference type="Gene3D" id="3.30.497.10">
    <property type="entry name" value="Antithrombin, subunit I, domain 2"/>
    <property type="match status" value="1"/>
</dbReference>
<protein>
    <submittedName>
        <fullName evidence="6">Serine proteinase inhibitor 8</fullName>
    </submittedName>
</protein>
<dbReference type="InterPro" id="IPR000215">
    <property type="entry name" value="Serpin_fam"/>
</dbReference>
<name>D3K2R2_PENMO</name>
<dbReference type="InterPro" id="IPR036186">
    <property type="entry name" value="Serpin_sf"/>
</dbReference>
<dbReference type="SUPFAM" id="SSF56574">
    <property type="entry name" value="Serpins"/>
    <property type="match status" value="1"/>
</dbReference>
<dbReference type="PANTHER" id="PTHR11461">
    <property type="entry name" value="SERINE PROTEASE INHIBITOR, SERPIN"/>
    <property type="match status" value="1"/>
</dbReference>
<dbReference type="Gene3D" id="2.30.39.10">
    <property type="entry name" value="Alpha-1-antitrypsin, domain 1"/>
    <property type="match status" value="2"/>
</dbReference>
<feature type="signal peptide" evidence="4">
    <location>
        <begin position="1"/>
        <end position="19"/>
    </location>
</feature>
<gene>
    <name evidence="6" type="primary">SERPIN8</name>
</gene>
<organism evidence="6">
    <name type="scientific">Penaeus monodon</name>
    <name type="common">Giant tiger prawn</name>
    <dbReference type="NCBI Taxonomy" id="6687"/>
    <lineage>
        <taxon>Eukaryota</taxon>
        <taxon>Metazoa</taxon>
        <taxon>Ecdysozoa</taxon>
        <taxon>Arthropoda</taxon>
        <taxon>Crustacea</taxon>
        <taxon>Multicrustacea</taxon>
        <taxon>Malacostraca</taxon>
        <taxon>Eumalacostraca</taxon>
        <taxon>Eucarida</taxon>
        <taxon>Decapoda</taxon>
        <taxon>Dendrobranchiata</taxon>
        <taxon>Penaeoidea</taxon>
        <taxon>Penaeidae</taxon>
        <taxon>Penaeus</taxon>
    </lineage>
</organism>
<accession>D3K2R2</accession>
<evidence type="ECO:0000259" key="5">
    <source>
        <dbReference type="SMART" id="SM00093"/>
    </source>
</evidence>
<evidence type="ECO:0000256" key="2">
    <source>
        <dbReference type="ARBA" id="ARBA00022900"/>
    </source>
</evidence>
<proteinExistence type="evidence at transcript level"/>
<comment type="similarity">
    <text evidence="3">Belongs to the serpin family.</text>
</comment>
<feature type="chain" id="PRO_5003046903" evidence="4">
    <location>
        <begin position="20"/>
        <end position="417"/>
    </location>
</feature>
<dbReference type="AlphaFoldDB" id="D3K2R2"/>
<dbReference type="Pfam" id="PF00079">
    <property type="entry name" value="Serpin"/>
    <property type="match status" value="1"/>
</dbReference>
<evidence type="ECO:0000256" key="3">
    <source>
        <dbReference type="RuleBase" id="RU000411"/>
    </source>
</evidence>
<keyword evidence="2" id="KW-0722">Serine protease inhibitor</keyword>
<evidence type="ECO:0000313" key="6">
    <source>
        <dbReference type="EMBL" id="ADC42879.1"/>
    </source>
</evidence>
<keyword evidence="1" id="KW-0646">Protease inhibitor</keyword>
<keyword evidence="4" id="KW-0732">Signal</keyword>
<dbReference type="SMART" id="SM00093">
    <property type="entry name" value="SERPIN"/>
    <property type="match status" value="1"/>
</dbReference>
<sequence length="417" mass="45910">MKCLVALAAAAAVLGLGRPQCLPGRGSSSGRISTDLSGIADFGFELYRQLAPPQSPENFFFSPYSIWTAFTLVYFGTGGETAAQLQRALRVGDQATTLGLWRELEAKYQQRQANNKAYTFTVANRAFIHNNLPIRPCISNLLKTEVERVNFLDTLTLVAHINNFASASTKGRITEIVSADDLVDALMVLVNAAYFKGTWQYFFDAAATTPREFYVTPGDSVMTPMMKQATSLRYGEFDHIAARVLELPYAGGAMSMFLLLPMGEGTQGFASMVTKLNENNMQAVTLGNNLVKKDVDLLLPRFRLEQTVSKTLIPALQNMGIIDIFDSRKVDLTGFGPLRNITVDKAIHKAFVEVNEEGTEAAAVTAAILVFKSASSSRDDLPIQFHCNRPFVFLIQDNDTQNILFMGAFKNPRGRAQ</sequence>
<reference evidence="6" key="2">
    <citation type="journal article" date="2010" name="Fish Shellfish Immunol.">
        <title>Penaeus monodon SERPIN, PmSERPIN6, is implicated in the shrimp innate immunity.</title>
        <authorList>
            <person name="Homvises T."/>
            <person name="Tassanakajon A."/>
            <person name="Somboonwiwat K."/>
        </authorList>
    </citation>
    <scope>NUCLEOTIDE SEQUENCE</scope>
</reference>
<evidence type="ECO:0000256" key="1">
    <source>
        <dbReference type="ARBA" id="ARBA00022690"/>
    </source>
</evidence>
<dbReference type="EMBL" id="GU358488">
    <property type="protein sequence ID" value="ADC42879.1"/>
    <property type="molecule type" value="mRNA"/>
</dbReference>
<dbReference type="InterPro" id="IPR042178">
    <property type="entry name" value="Serpin_sf_1"/>
</dbReference>
<dbReference type="InterPro" id="IPR023796">
    <property type="entry name" value="Serpin_dom"/>
</dbReference>
<dbReference type="InterPro" id="IPR023795">
    <property type="entry name" value="Serpin_CS"/>
</dbReference>
<reference evidence="6" key="1">
    <citation type="submission" date="2009-12" db="EMBL/GenBank/DDBJ databases">
        <authorList>
            <person name="Puanglarp N."/>
            <person name="Klinbunga S."/>
            <person name="Leelatanawit R."/>
            <person name="Eamkamon T."/>
            <person name="Preechapol R."/>
            <person name="Tassanakajon A."/>
            <person name="Menasveta P."/>
        </authorList>
    </citation>
    <scope>NUCLEOTIDE SEQUENCE</scope>
</reference>
<evidence type="ECO:0000256" key="4">
    <source>
        <dbReference type="SAM" id="SignalP"/>
    </source>
</evidence>
<dbReference type="InterPro" id="IPR042185">
    <property type="entry name" value="Serpin_sf_2"/>
</dbReference>
<dbReference type="OrthoDB" id="671595at2759"/>
<dbReference type="PANTHER" id="PTHR11461:SF278">
    <property type="entry name" value="SERINE PROTEASE INHIBITOR 88EA"/>
    <property type="match status" value="1"/>
</dbReference>